<keyword evidence="9" id="KW-1185">Reference proteome</keyword>
<proteinExistence type="predicted"/>
<organism evidence="8 9">
    <name type="scientific">Nitrospira lenta</name>
    <dbReference type="NCBI Taxonomy" id="1436998"/>
    <lineage>
        <taxon>Bacteria</taxon>
        <taxon>Pseudomonadati</taxon>
        <taxon>Nitrospirota</taxon>
        <taxon>Nitrospiria</taxon>
        <taxon>Nitrospirales</taxon>
        <taxon>Nitrospiraceae</taxon>
        <taxon>Nitrospira</taxon>
    </lineage>
</organism>
<dbReference type="InterPro" id="IPR027304">
    <property type="entry name" value="Trigger_fact/SurA_dom_sf"/>
</dbReference>
<evidence type="ECO:0000259" key="7">
    <source>
        <dbReference type="PROSITE" id="PS50198"/>
    </source>
</evidence>
<name>A0A330L4B3_9BACT</name>
<reference evidence="9" key="1">
    <citation type="submission" date="2018-04" db="EMBL/GenBank/DDBJ databases">
        <authorList>
            <person name="Lucker S."/>
            <person name="Sakoula D."/>
        </authorList>
    </citation>
    <scope>NUCLEOTIDE SEQUENCE [LARGE SCALE GENOMIC DNA]</scope>
</reference>
<dbReference type="PANTHER" id="PTHR47245">
    <property type="entry name" value="PEPTIDYLPROLYL ISOMERASE"/>
    <property type="match status" value="1"/>
</dbReference>
<keyword evidence="5 6" id="KW-0413">Isomerase</keyword>
<dbReference type="InterPro" id="IPR046357">
    <property type="entry name" value="PPIase_dom_sf"/>
</dbReference>
<feature type="domain" description="PpiC" evidence="7">
    <location>
        <begin position="175"/>
        <end position="273"/>
    </location>
</feature>
<comment type="catalytic activity">
    <reaction evidence="1">
        <text>[protein]-peptidylproline (omega=180) = [protein]-peptidylproline (omega=0)</text>
        <dbReference type="Rhea" id="RHEA:16237"/>
        <dbReference type="Rhea" id="RHEA-COMP:10747"/>
        <dbReference type="Rhea" id="RHEA-COMP:10748"/>
        <dbReference type="ChEBI" id="CHEBI:83833"/>
        <dbReference type="ChEBI" id="CHEBI:83834"/>
        <dbReference type="EC" id="5.2.1.8"/>
    </reaction>
</comment>
<dbReference type="Pfam" id="PF13624">
    <property type="entry name" value="SurA_N_3"/>
    <property type="match status" value="1"/>
</dbReference>
<gene>
    <name evidence="8" type="ORF">NITLEN_20304</name>
</gene>
<evidence type="ECO:0000313" key="9">
    <source>
        <dbReference type="Proteomes" id="UP000248168"/>
    </source>
</evidence>
<dbReference type="PANTHER" id="PTHR47245:SF1">
    <property type="entry name" value="FOLDASE PROTEIN PRSA"/>
    <property type="match status" value="1"/>
</dbReference>
<evidence type="ECO:0000256" key="2">
    <source>
        <dbReference type="ARBA" id="ARBA00013194"/>
    </source>
</evidence>
<dbReference type="Gene3D" id="1.10.4030.10">
    <property type="entry name" value="Porin chaperone SurA, peptide-binding domain"/>
    <property type="match status" value="1"/>
</dbReference>
<dbReference type="SUPFAM" id="SSF54534">
    <property type="entry name" value="FKBP-like"/>
    <property type="match status" value="1"/>
</dbReference>
<dbReference type="FunCoup" id="A0A330L4B3">
    <property type="interactions" value="152"/>
</dbReference>
<dbReference type="SUPFAM" id="SSF109998">
    <property type="entry name" value="Triger factor/SurA peptide-binding domain-like"/>
    <property type="match status" value="1"/>
</dbReference>
<dbReference type="Proteomes" id="UP000248168">
    <property type="component" value="Unassembled WGS sequence"/>
</dbReference>
<evidence type="ECO:0000256" key="5">
    <source>
        <dbReference type="ARBA" id="ARBA00023235"/>
    </source>
</evidence>
<evidence type="ECO:0000256" key="1">
    <source>
        <dbReference type="ARBA" id="ARBA00000971"/>
    </source>
</evidence>
<evidence type="ECO:0000256" key="3">
    <source>
        <dbReference type="ARBA" id="ARBA00022729"/>
    </source>
</evidence>
<sequence>MHLNPVSRTIVPVTFGLLFALLWFRPAPSAFSATQLEDRIVAVVNTDLILQSDVKRELAPEQERIRQQYHGDELSQRLKTAEYMALTKMIERRLQLQEAKAKSVDVSDHEVKQALQQMKQQGEKINEKDPLSLRNIRDQLTLLKVVDREVRSGVMVGDAEMKRYYKEHQTRFALPEEYTLSQILIQPRSADGTAEALEKARIVMTELKQGEKFEDAALRYSDGPNASRGGRLGLVRQGELLPTIERAIAPLVPGGISEIIETSEGYHIVRVDDRTPKQFRPFDEVKFEIQALVFQQKSEDVFQSWLVNLKNKAYIEIKF</sequence>
<keyword evidence="3" id="KW-0732">Signal</keyword>
<dbReference type="InParanoid" id="A0A330L4B3"/>
<dbReference type="Gene3D" id="3.10.50.40">
    <property type="match status" value="1"/>
</dbReference>
<dbReference type="Pfam" id="PF13145">
    <property type="entry name" value="Rotamase_2"/>
    <property type="match status" value="1"/>
</dbReference>
<dbReference type="AlphaFoldDB" id="A0A330L4B3"/>
<dbReference type="PROSITE" id="PS50198">
    <property type="entry name" value="PPIC_PPIASE_2"/>
    <property type="match status" value="1"/>
</dbReference>
<keyword evidence="4 6" id="KW-0697">Rotamase</keyword>
<dbReference type="EC" id="5.2.1.8" evidence="2"/>
<evidence type="ECO:0000313" key="8">
    <source>
        <dbReference type="EMBL" id="SPP64664.1"/>
    </source>
</evidence>
<dbReference type="EMBL" id="OUNR01000012">
    <property type="protein sequence ID" value="SPP64664.1"/>
    <property type="molecule type" value="Genomic_DNA"/>
</dbReference>
<evidence type="ECO:0000256" key="4">
    <source>
        <dbReference type="ARBA" id="ARBA00023110"/>
    </source>
</evidence>
<accession>A0A330L4B3</accession>
<evidence type="ECO:0000256" key="6">
    <source>
        <dbReference type="PROSITE-ProRule" id="PRU00278"/>
    </source>
</evidence>
<dbReference type="InterPro" id="IPR000297">
    <property type="entry name" value="PPIase_PpiC"/>
</dbReference>
<protein>
    <recommendedName>
        <fullName evidence="2">peptidylprolyl isomerase</fullName>
        <ecNumber evidence="2">5.2.1.8</ecNumber>
    </recommendedName>
</protein>
<dbReference type="GO" id="GO:0003755">
    <property type="term" value="F:peptidyl-prolyl cis-trans isomerase activity"/>
    <property type="evidence" value="ECO:0007669"/>
    <property type="project" value="UniProtKB-KW"/>
</dbReference>
<dbReference type="InterPro" id="IPR050245">
    <property type="entry name" value="PrsA_foldase"/>
</dbReference>